<name>A0A146G6Y3_TERSA</name>
<organism evidence="1 2">
    <name type="scientific">Terrimicrobium sacchariphilum</name>
    <dbReference type="NCBI Taxonomy" id="690879"/>
    <lineage>
        <taxon>Bacteria</taxon>
        <taxon>Pseudomonadati</taxon>
        <taxon>Verrucomicrobiota</taxon>
        <taxon>Terrimicrobiia</taxon>
        <taxon>Terrimicrobiales</taxon>
        <taxon>Terrimicrobiaceae</taxon>
        <taxon>Terrimicrobium</taxon>
    </lineage>
</organism>
<dbReference type="Gene3D" id="2.115.10.20">
    <property type="entry name" value="Glycosyl hydrolase domain, family 43"/>
    <property type="match status" value="1"/>
</dbReference>
<dbReference type="STRING" id="690879.TSACC_21074"/>
<dbReference type="Proteomes" id="UP000076023">
    <property type="component" value="Unassembled WGS sequence"/>
</dbReference>
<evidence type="ECO:0000313" key="2">
    <source>
        <dbReference type="Proteomes" id="UP000076023"/>
    </source>
</evidence>
<evidence type="ECO:0000313" key="1">
    <source>
        <dbReference type="EMBL" id="GAT32674.1"/>
    </source>
</evidence>
<evidence type="ECO:0008006" key="3">
    <source>
        <dbReference type="Google" id="ProtNLM"/>
    </source>
</evidence>
<keyword evidence="2" id="KW-1185">Reference proteome</keyword>
<proteinExistence type="predicted"/>
<dbReference type="EMBL" id="BDCO01000002">
    <property type="protein sequence ID" value="GAT32674.1"/>
    <property type="molecule type" value="Genomic_DNA"/>
</dbReference>
<comment type="caution">
    <text evidence="1">The sequence shown here is derived from an EMBL/GenBank/DDBJ whole genome shotgun (WGS) entry which is preliminary data.</text>
</comment>
<accession>A0A146G6Y3</accession>
<dbReference type="InParanoid" id="A0A146G6Y3"/>
<sequence length="547" mass="60887">MTSVLLSEGKGNTYRLYNGIEIPADWPPSSLRISDEVPFPDLGTAFAVDDPRELTARRLPPAVPYLDHPPEVVLIDVGRQLFIDDFLIEETDLVREYHLARKYEGNPVLQSETDLEKPEGRMAGAAPKSGGLWWSPEEGVFKLWYEAGWCESTAYATSGDGLHWTRPDLGGSNRIVPEYPPDSVTVFYDPWARSSGERFKMLLRRPGSWESGFAMVSGDGLNWSEPVKTGLMNDRSTMFYNPFRKKWIFSIRSLAYGRTRHYFEHDDFLQGTQWRDDEPVFWASADDLDLPDPQVGVPTQLYNLDAVAYESVMLGLFEILRGPNNLDCAAAGRPKITDLTLAYSRDGFHWHRPDRRSFIASTNREGDWDRGYIQSVGGVCAVVGDELWFFYSGAKGGDKDRDPEGGMYANRSMGIAKLRRDGFASMRAGACVGTLLTRPLRFSGAYLFANVDCPAGELRAEVLDESGRVFPGFGVEDSIPVQGDHAKVLLAWRSGRSLSDLAGQNVRFRFHLGNGDLFSFWVSRSECGESGGYLAAGGPGFAGLVDE</sequence>
<dbReference type="SUPFAM" id="SSF75005">
    <property type="entry name" value="Arabinanase/levansucrase/invertase"/>
    <property type="match status" value="1"/>
</dbReference>
<dbReference type="RefSeq" id="WP_202815910.1">
    <property type="nucleotide sequence ID" value="NZ_BDCO01000002.1"/>
</dbReference>
<gene>
    <name evidence="1" type="ORF">TSACC_21074</name>
</gene>
<protein>
    <recommendedName>
        <fullName evidence="3">Glycosyl hydrolase family 32</fullName>
    </recommendedName>
</protein>
<dbReference type="AlphaFoldDB" id="A0A146G6Y3"/>
<reference evidence="2" key="1">
    <citation type="journal article" date="2017" name="Genome Announc.">
        <title>Draft Genome Sequence of Terrimicrobium sacchariphilum NM-5T, a Facultative Anaerobic Soil Bacterium of the Class Spartobacteria.</title>
        <authorList>
            <person name="Qiu Y.L."/>
            <person name="Tourlousse D.M."/>
            <person name="Matsuura N."/>
            <person name="Ohashi A."/>
            <person name="Sekiguchi Y."/>
        </authorList>
    </citation>
    <scope>NUCLEOTIDE SEQUENCE [LARGE SCALE GENOMIC DNA]</scope>
    <source>
        <strain evidence="2">NM-5</strain>
    </source>
</reference>
<dbReference type="InterPro" id="IPR023296">
    <property type="entry name" value="Glyco_hydro_beta-prop_sf"/>
</dbReference>